<sequence length="65" mass="7590">MKKYKIGITFNLEAQVTDIWANGANQNVIHLYHLFQHSDLIEDVVLVSWGLRSVQRHLKALCWKV</sequence>
<dbReference type="Pfam" id="PF10933">
    <property type="entry name" value="DUF2827"/>
    <property type="match status" value="1"/>
</dbReference>
<accession>A0A377I1Y5</accession>
<dbReference type="EMBL" id="UGHH01000002">
    <property type="protein sequence ID" value="STO63990.1"/>
    <property type="molecule type" value="Genomic_DNA"/>
</dbReference>
<protein>
    <submittedName>
        <fullName evidence="1">Protein of uncharacterized function (DUF2827)</fullName>
    </submittedName>
</protein>
<organism evidence="1 2">
    <name type="scientific">Haemophilus parahaemolyticus</name>
    <dbReference type="NCBI Taxonomy" id="735"/>
    <lineage>
        <taxon>Bacteria</taxon>
        <taxon>Pseudomonadati</taxon>
        <taxon>Pseudomonadota</taxon>
        <taxon>Gammaproteobacteria</taxon>
        <taxon>Pasteurellales</taxon>
        <taxon>Pasteurellaceae</taxon>
        <taxon>Haemophilus</taxon>
    </lineage>
</organism>
<gene>
    <name evidence="1" type="ORF">NCTC10794_01045</name>
</gene>
<reference evidence="1 2" key="1">
    <citation type="submission" date="2018-06" db="EMBL/GenBank/DDBJ databases">
        <authorList>
            <consortium name="Pathogen Informatics"/>
            <person name="Doyle S."/>
        </authorList>
    </citation>
    <scope>NUCLEOTIDE SEQUENCE [LARGE SCALE GENOMIC DNA]</scope>
    <source>
        <strain evidence="1 2">NCTC10794</strain>
    </source>
</reference>
<dbReference type="InterPro" id="IPR021234">
    <property type="entry name" value="DUF2827"/>
</dbReference>
<dbReference type="Proteomes" id="UP000254867">
    <property type="component" value="Unassembled WGS sequence"/>
</dbReference>
<evidence type="ECO:0000313" key="2">
    <source>
        <dbReference type="Proteomes" id="UP000254867"/>
    </source>
</evidence>
<name>A0A377I1Y5_HAEPH</name>
<dbReference type="AlphaFoldDB" id="A0A377I1Y5"/>
<evidence type="ECO:0000313" key="1">
    <source>
        <dbReference type="EMBL" id="STO63990.1"/>
    </source>
</evidence>
<proteinExistence type="predicted"/>